<feature type="binding site" evidence="5">
    <location>
        <position position="138"/>
    </location>
    <ligand>
        <name>Mg(2+)</name>
        <dbReference type="ChEBI" id="CHEBI:18420"/>
    </ligand>
</feature>
<evidence type="ECO:0000256" key="3">
    <source>
        <dbReference type="ARBA" id="ARBA00022842"/>
    </source>
</evidence>
<evidence type="ECO:0000313" key="8">
    <source>
        <dbReference type="Proteomes" id="UP001161094"/>
    </source>
</evidence>
<feature type="binding site" evidence="5">
    <location>
        <position position="165"/>
    </location>
    <ligand>
        <name>Mg(2+)</name>
        <dbReference type="ChEBI" id="CHEBI:18420"/>
    </ligand>
</feature>
<organism evidence="7 8">
    <name type="scientific">Achromobacter spanius</name>
    <dbReference type="NCBI Taxonomy" id="217203"/>
    <lineage>
        <taxon>Bacteria</taxon>
        <taxon>Pseudomonadati</taxon>
        <taxon>Pseudomonadota</taxon>
        <taxon>Betaproteobacteria</taxon>
        <taxon>Burkholderiales</taxon>
        <taxon>Alcaligenaceae</taxon>
        <taxon>Achromobacter</taxon>
    </lineage>
</organism>
<dbReference type="GO" id="GO:0000287">
    <property type="term" value="F:magnesium ion binding"/>
    <property type="evidence" value="ECO:0007669"/>
    <property type="project" value="TreeGrafter"/>
</dbReference>
<proteinExistence type="predicted"/>
<evidence type="ECO:0000259" key="6">
    <source>
        <dbReference type="Pfam" id="PF03328"/>
    </source>
</evidence>
<comment type="cofactor">
    <cofactor evidence="1">
        <name>Mg(2+)</name>
        <dbReference type="ChEBI" id="CHEBI:18420"/>
    </cofactor>
</comment>
<gene>
    <name evidence="7" type="ORF">N5D93_26920</name>
</gene>
<keyword evidence="7" id="KW-0456">Lyase</keyword>
<dbReference type="SUPFAM" id="SSF51621">
    <property type="entry name" value="Phosphoenolpyruvate/pyruvate domain"/>
    <property type="match status" value="1"/>
</dbReference>
<dbReference type="Proteomes" id="UP001161094">
    <property type="component" value="Unassembled WGS sequence"/>
</dbReference>
<dbReference type="GO" id="GO:0006107">
    <property type="term" value="P:oxaloacetate metabolic process"/>
    <property type="evidence" value="ECO:0007669"/>
    <property type="project" value="TreeGrafter"/>
</dbReference>
<dbReference type="Pfam" id="PF03328">
    <property type="entry name" value="HpcH_HpaI"/>
    <property type="match status" value="1"/>
</dbReference>
<dbReference type="InterPro" id="IPR015813">
    <property type="entry name" value="Pyrv/PenolPyrv_kinase-like_dom"/>
</dbReference>
<reference evidence="7" key="1">
    <citation type="submission" date="2022-09" db="EMBL/GenBank/DDBJ databases">
        <title>Intensive care unit water sources are persistently colonized with multi-drug resistant bacteria and are the site of extensive horizontal gene transfer of antibiotic resistance genes.</title>
        <authorList>
            <person name="Diorio-Toth L."/>
        </authorList>
    </citation>
    <scope>NUCLEOTIDE SEQUENCE</scope>
    <source>
        <strain evidence="7">GD03843</strain>
    </source>
</reference>
<evidence type="ECO:0000256" key="2">
    <source>
        <dbReference type="ARBA" id="ARBA00022723"/>
    </source>
</evidence>
<name>A0AA42LTU7_9BURK</name>
<dbReference type="InterPro" id="IPR005000">
    <property type="entry name" value="Aldolase/citrate-lyase_domain"/>
</dbReference>
<accession>A0AA42LTU7</accession>
<protein>
    <submittedName>
        <fullName evidence="7">Aldolase/citrate lyase family protein</fullName>
    </submittedName>
</protein>
<feature type="binding site" evidence="4">
    <location>
        <position position="138"/>
    </location>
    <ligand>
        <name>substrate</name>
    </ligand>
</feature>
<evidence type="ECO:0000313" key="7">
    <source>
        <dbReference type="EMBL" id="MDH0739469.1"/>
    </source>
</evidence>
<dbReference type="PIRSF" id="PIRSF015582">
    <property type="entry name" value="Cit_lyase_B"/>
    <property type="match status" value="1"/>
</dbReference>
<feature type="binding site" evidence="4">
    <location>
        <position position="76"/>
    </location>
    <ligand>
        <name>substrate</name>
    </ligand>
</feature>
<keyword evidence="3 5" id="KW-0460">Magnesium</keyword>
<dbReference type="Gene3D" id="3.20.20.60">
    <property type="entry name" value="Phosphoenolpyruvate-binding domains"/>
    <property type="match status" value="1"/>
</dbReference>
<dbReference type="RefSeq" id="WP_279997102.1">
    <property type="nucleotide sequence ID" value="NZ_JAOCDZ010000025.1"/>
</dbReference>
<dbReference type="PANTHER" id="PTHR32308:SF10">
    <property type="entry name" value="CITRATE LYASE SUBUNIT BETA"/>
    <property type="match status" value="1"/>
</dbReference>
<keyword evidence="2 5" id="KW-0479">Metal-binding</keyword>
<dbReference type="GO" id="GO:0016829">
    <property type="term" value="F:lyase activity"/>
    <property type="evidence" value="ECO:0007669"/>
    <property type="project" value="UniProtKB-KW"/>
</dbReference>
<evidence type="ECO:0000256" key="5">
    <source>
        <dbReference type="PIRSR" id="PIRSR015582-2"/>
    </source>
</evidence>
<evidence type="ECO:0000256" key="4">
    <source>
        <dbReference type="PIRSR" id="PIRSR015582-1"/>
    </source>
</evidence>
<feature type="domain" description="HpcH/HpaI aldolase/citrate lyase" evidence="6">
    <location>
        <begin position="15"/>
        <end position="201"/>
    </location>
</feature>
<dbReference type="EMBL" id="JAOCDZ010000025">
    <property type="protein sequence ID" value="MDH0739469.1"/>
    <property type="molecule type" value="Genomic_DNA"/>
</dbReference>
<dbReference type="AlphaFoldDB" id="A0AA42LTU7"/>
<evidence type="ECO:0000256" key="1">
    <source>
        <dbReference type="ARBA" id="ARBA00001946"/>
    </source>
</evidence>
<dbReference type="InterPro" id="IPR040442">
    <property type="entry name" value="Pyrv_kinase-like_dom_sf"/>
</dbReference>
<dbReference type="PANTHER" id="PTHR32308">
    <property type="entry name" value="LYASE BETA SUBUNIT, PUTATIVE (AFU_ORTHOLOGUE AFUA_4G13030)-RELATED"/>
    <property type="match status" value="1"/>
</dbReference>
<comment type="caution">
    <text evidence="7">The sequence shown here is derived from an EMBL/GenBank/DDBJ whole genome shotgun (WGS) entry which is preliminary data.</text>
</comment>
<dbReference type="InterPro" id="IPR011206">
    <property type="entry name" value="Citrate_lyase_beta/mcl1/mcl2"/>
</dbReference>
<sequence>MTTTAYLRRPAALRRSWMFVPGMDAAAQAAGLASGTDALVADLEEFTAPVERPAARPRIAALFATCRAQGVVAAVRINKLEDDGLADLRGVMPGAPDAVFLPHAESAAQIIALDQAIGALESELGLPAGGTEIVPTLESALGLVRAYDILTASPRVSACLLAAEDLTASLGAERGKDGIELHAVRARFPVDCTAAGCVPIDCPFNYRDLPALETDLRWARRLGLKSKCATVAEQVPLIHQVFTPSASEVDTARNRVARFEAQRAGQHDAERIDPPTYNTARRLLARHDQFERWAAERRAQAVPQPGDLA</sequence>